<dbReference type="InterPro" id="IPR018650">
    <property type="entry name" value="STSV1_Orf64"/>
</dbReference>
<proteinExistence type="predicted"/>
<gene>
    <name evidence="2" type="ORF">A4R35_08170</name>
</gene>
<evidence type="ECO:0008006" key="4">
    <source>
        <dbReference type="Google" id="ProtNLM"/>
    </source>
</evidence>
<dbReference type="Proteomes" id="UP000248706">
    <property type="component" value="Unassembled WGS sequence"/>
</dbReference>
<dbReference type="RefSeq" id="WP_189361531.1">
    <property type="nucleotide sequence ID" value="NZ_MCIF01000002.1"/>
</dbReference>
<organism evidence="2 3">
    <name type="scientific">Thermogemmatispora tikiterensis</name>
    <dbReference type="NCBI Taxonomy" id="1825093"/>
    <lineage>
        <taxon>Bacteria</taxon>
        <taxon>Bacillati</taxon>
        <taxon>Chloroflexota</taxon>
        <taxon>Ktedonobacteria</taxon>
        <taxon>Thermogemmatisporales</taxon>
        <taxon>Thermogemmatisporaceae</taxon>
        <taxon>Thermogemmatispora</taxon>
    </lineage>
</organism>
<comment type="caution">
    <text evidence="2">The sequence shown here is derived from an EMBL/GenBank/DDBJ whole genome shotgun (WGS) entry which is preliminary data.</text>
</comment>
<evidence type="ECO:0000256" key="1">
    <source>
        <dbReference type="SAM" id="Phobius"/>
    </source>
</evidence>
<dbReference type="EMBL" id="MCIF01000002">
    <property type="protein sequence ID" value="RAQ95509.1"/>
    <property type="molecule type" value="Genomic_DNA"/>
</dbReference>
<sequence length="743" mass="82708">MKTSSALRKWLAVCWNRLYLYPPPEPLPRRRSFWVAMALVAGATLLFSAFFIWYLTIRQDAFQTNAEDLGIMDQAVWSILHSGIPHQTICNIVSDTNCYSSNGISRFAIHFEPILFPVALFYLLWATPKTLLVLQTLVVATGAFPAFWLARLRLRNEWIAVGFALLYLLHPLQNLALLNDFHAVTFTSALLLFVLYFMYTGQTVWTFVFAVLAMACKEEIPVLVALFGLWSLPFQRRWRSGLGLVLLALVWIGLELVITRLAGGPLLASRYAHLGNGPLDIAKNILLHPLTILKQYVFEQQHFFYLRQVLSPTGYLPLLAPWVLVLAVPTLALNLLSSKPDMYSGLYHYNAEIVPVLIFASIEAVVVIGWAAQWLLRWGRALWKGAPAAWESRRSRLPTRGMLTGLSRLPGSLSWGQLILLTLLMIYLLASVTRADDAHGTMPFSPGFKWPVINAHTQLAERFIQMIPPSASVSAQSALVPHISHRQRIYLFPYQDQEADYIFLDVTSDMYPLFLNSYSAEVKKVLFSGQYGIVAAQDGYLLLKRGLPAPGISPVSPVQSGPEALPALPTAFCSFQWVTEQQVEHPITATFRKSNSAQPLVDVVGYSTPTPATIDGGTYLQFTFYLRARSTSLPALNPLVLLRDSAGHEHLLSQDFPGFAFCPTTTWRPGQIYMLKTLAFSLGSVHVAPGLAHISIALVPVSRSGSTMMDVQARLPVQLQSASGAVRAIPDARELQLTSVFVR</sequence>
<feature type="transmembrane region" description="Helical" evidence="1">
    <location>
        <begin position="315"/>
        <end position="336"/>
    </location>
</feature>
<feature type="transmembrane region" description="Helical" evidence="1">
    <location>
        <begin position="412"/>
        <end position="430"/>
    </location>
</feature>
<feature type="transmembrane region" description="Helical" evidence="1">
    <location>
        <begin position="242"/>
        <end position="262"/>
    </location>
</feature>
<accession>A0A328VF30</accession>
<feature type="transmembrane region" description="Helical" evidence="1">
    <location>
        <begin position="107"/>
        <end position="125"/>
    </location>
</feature>
<dbReference type="Pfam" id="PF09852">
    <property type="entry name" value="DUF2079"/>
    <property type="match status" value="2"/>
</dbReference>
<protein>
    <recommendedName>
        <fullName evidence="4">DUF2079 domain-containing protein</fullName>
    </recommendedName>
</protein>
<dbReference type="AlphaFoldDB" id="A0A328VF30"/>
<evidence type="ECO:0000313" key="2">
    <source>
        <dbReference type="EMBL" id="RAQ95509.1"/>
    </source>
</evidence>
<keyword evidence="1" id="KW-1133">Transmembrane helix</keyword>
<reference evidence="2 3" key="1">
    <citation type="submission" date="2016-08" db="EMBL/GenBank/DDBJ databases">
        <title>Analysis of Carbohydrate Active Enzymes in Thermogemmatispora T81 Reveals Carbohydrate Degradation Ability.</title>
        <authorList>
            <person name="Tomazini A."/>
            <person name="Lal S."/>
            <person name="Stott M."/>
            <person name="Henrissat B."/>
            <person name="Polikarpov I."/>
            <person name="Sparling R."/>
            <person name="Levin D.B."/>
        </authorList>
    </citation>
    <scope>NUCLEOTIDE SEQUENCE [LARGE SCALE GENOMIC DNA]</scope>
    <source>
        <strain evidence="2 3">T81</strain>
    </source>
</reference>
<keyword evidence="1" id="KW-0472">Membrane</keyword>
<keyword evidence="1" id="KW-0812">Transmembrane</keyword>
<feature type="transmembrane region" description="Helical" evidence="1">
    <location>
        <begin position="33"/>
        <end position="55"/>
    </location>
</feature>
<name>A0A328VF30_9CHLR</name>
<feature type="transmembrane region" description="Helical" evidence="1">
    <location>
        <begin position="131"/>
        <end position="150"/>
    </location>
</feature>
<evidence type="ECO:0000313" key="3">
    <source>
        <dbReference type="Proteomes" id="UP000248706"/>
    </source>
</evidence>
<keyword evidence="3" id="KW-1185">Reference proteome</keyword>
<feature type="transmembrane region" description="Helical" evidence="1">
    <location>
        <begin position="356"/>
        <end position="376"/>
    </location>
</feature>